<reference evidence="2" key="1">
    <citation type="journal article" date="2020" name="New Phytol.">
        <title>Comparative genomics reveals dynamic genome evolution in host specialist ectomycorrhizal fungi.</title>
        <authorList>
            <person name="Lofgren L.A."/>
            <person name="Nguyen N.H."/>
            <person name="Vilgalys R."/>
            <person name="Ruytinx J."/>
            <person name="Liao H.L."/>
            <person name="Branco S."/>
            <person name="Kuo A."/>
            <person name="LaButti K."/>
            <person name="Lipzen A."/>
            <person name="Andreopoulos W."/>
            <person name="Pangilinan J."/>
            <person name="Riley R."/>
            <person name="Hundley H."/>
            <person name="Na H."/>
            <person name="Barry K."/>
            <person name="Grigoriev I.V."/>
            <person name="Stajich J.E."/>
            <person name="Kennedy P.G."/>
        </authorList>
    </citation>
    <scope>NUCLEOTIDE SEQUENCE</scope>
    <source>
        <strain evidence="2">FC423</strain>
    </source>
</reference>
<dbReference type="GeneID" id="64702032"/>
<dbReference type="EMBL" id="JABBWM010000026">
    <property type="protein sequence ID" value="KAG2108725.1"/>
    <property type="molecule type" value="Genomic_DNA"/>
</dbReference>
<organism evidence="2 3">
    <name type="scientific">Suillus discolor</name>
    <dbReference type="NCBI Taxonomy" id="1912936"/>
    <lineage>
        <taxon>Eukaryota</taxon>
        <taxon>Fungi</taxon>
        <taxon>Dikarya</taxon>
        <taxon>Basidiomycota</taxon>
        <taxon>Agaricomycotina</taxon>
        <taxon>Agaricomycetes</taxon>
        <taxon>Agaricomycetidae</taxon>
        <taxon>Boletales</taxon>
        <taxon>Suillineae</taxon>
        <taxon>Suillaceae</taxon>
        <taxon>Suillus</taxon>
    </lineage>
</organism>
<accession>A0A9P7JUC2</accession>
<dbReference type="OrthoDB" id="3218065at2759"/>
<evidence type="ECO:0000313" key="2">
    <source>
        <dbReference type="EMBL" id="KAG2108725.1"/>
    </source>
</evidence>
<feature type="compositionally biased region" description="Acidic residues" evidence="1">
    <location>
        <begin position="163"/>
        <end position="175"/>
    </location>
</feature>
<protein>
    <submittedName>
        <fullName evidence="2">Uncharacterized protein</fullName>
    </submittedName>
</protein>
<dbReference type="RefSeq" id="XP_041293095.1">
    <property type="nucleotide sequence ID" value="XM_041439773.1"/>
</dbReference>
<dbReference type="AlphaFoldDB" id="A0A9P7JUC2"/>
<comment type="caution">
    <text evidence="2">The sequence shown here is derived from an EMBL/GenBank/DDBJ whole genome shotgun (WGS) entry which is preliminary data.</text>
</comment>
<dbReference type="Proteomes" id="UP000823399">
    <property type="component" value="Unassembled WGS sequence"/>
</dbReference>
<sequence length="470" mass="52729">MPKDHKKVVAAHARAAQYLCELEGSELEENLRELQVEVIALDTPVDTLFDGISKLKTGAVWKKAEQIRSLGYNRLFGCTQQQRDKAAQQKKMKTLTNSQIAFMRQWCATKDDTVPDIGPSVDETHSNTAVVAQPLQACDTVIAFTGYLSDKPKDVVDSSSDNNDNDDDDDDDEGLGGDGYDISNQLPIVQPLKCHKLNRIHTERCGDERCMTLEAIGKLLKSKKTNHLALIVKRGYSSIDASKRAAETHGFASVSKWELPQSLAGHHVKVYSLLEDSAFSKDKPIPSEAEKYIYALVDDEMPCGLKKYLELELFPRIHLKVGYMRCGLHHSDVICSTVGHIVDADESSEYGKNHRGYWNGEMFVKQLSDKIILTFEHIYGLGYQALFLINNPQGHSAYAKDALLVSRMNINPGGKQAHMRPGWFMHNGMRIEQNMIFSPNHPQFLNEPKDNCDSTFKTLKKNMPLAMQSV</sequence>
<evidence type="ECO:0000313" key="3">
    <source>
        <dbReference type="Proteomes" id="UP000823399"/>
    </source>
</evidence>
<feature type="region of interest" description="Disordered" evidence="1">
    <location>
        <begin position="153"/>
        <end position="180"/>
    </location>
</feature>
<keyword evidence="3" id="KW-1185">Reference proteome</keyword>
<evidence type="ECO:0000256" key="1">
    <source>
        <dbReference type="SAM" id="MobiDB-lite"/>
    </source>
</evidence>
<gene>
    <name evidence="2" type="ORF">F5147DRAFT_745701</name>
</gene>
<name>A0A9P7JUC2_9AGAM</name>
<proteinExistence type="predicted"/>